<evidence type="ECO:0000313" key="2">
    <source>
        <dbReference type="Proteomes" id="UP000325313"/>
    </source>
</evidence>
<name>A0A5B0S228_PUCGR</name>
<sequence length="127" mass="14141">MTAQPRSTRISILTPSTKRRITLTIRYDSANPSQFKLRESVWSSTKHQPHQKKLTTGTAILRPGARAKAYLGNNRILGLSPLTCTNVVPSDSLKHQPGCIVPPLQNPHMFFRSTRGCSVVAITRHLQ</sequence>
<comment type="caution">
    <text evidence="1">The sequence shown here is derived from an EMBL/GenBank/DDBJ whole genome shotgun (WGS) entry which is preliminary data.</text>
</comment>
<organism evidence="1 2">
    <name type="scientific">Puccinia graminis f. sp. tritici</name>
    <dbReference type="NCBI Taxonomy" id="56615"/>
    <lineage>
        <taxon>Eukaryota</taxon>
        <taxon>Fungi</taxon>
        <taxon>Dikarya</taxon>
        <taxon>Basidiomycota</taxon>
        <taxon>Pucciniomycotina</taxon>
        <taxon>Pucciniomycetes</taxon>
        <taxon>Pucciniales</taxon>
        <taxon>Pucciniaceae</taxon>
        <taxon>Puccinia</taxon>
    </lineage>
</organism>
<proteinExistence type="predicted"/>
<dbReference type="EMBL" id="VDEP01000102">
    <property type="protein sequence ID" value="KAA1131862.1"/>
    <property type="molecule type" value="Genomic_DNA"/>
</dbReference>
<gene>
    <name evidence="1" type="ORF">PGTUg99_030777</name>
</gene>
<reference evidence="1 2" key="1">
    <citation type="submission" date="2019-05" db="EMBL/GenBank/DDBJ databases">
        <title>Emergence of the Ug99 lineage of the wheat stem rust pathogen through somatic hybridization.</title>
        <authorList>
            <person name="Li F."/>
            <person name="Upadhyaya N.M."/>
            <person name="Sperschneider J."/>
            <person name="Matny O."/>
            <person name="Nguyen-Phuc H."/>
            <person name="Mago R."/>
            <person name="Raley C."/>
            <person name="Miller M.E."/>
            <person name="Silverstein K.A.T."/>
            <person name="Henningsen E."/>
            <person name="Hirsch C.D."/>
            <person name="Visser B."/>
            <person name="Pretorius Z.A."/>
            <person name="Steffenson B.J."/>
            <person name="Schwessinger B."/>
            <person name="Dodds P.N."/>
            <person name="Figueroa M."/>
        </authorList>
    </citation>
    <scope>NUCLEOTIDE SEQUENCE [LARGE SCALE GENOMIC DNA]</scope>
    <source>
        <strain evidence="1 2">Ug99</strain>
    </source>
</reference>
<accession>A0A5B0S228</accession>
<dbReference type="AlphaFoldDB" id="A0A5B0S228"/>
<evidence type="ECO:0000313" key="1">
    <source>
        <dbReference type="EMBL" id="KAA1131862.1"/>
    </source>
</evidence>
<protein>
    <submittedName>
        <fullName evidence="1">Uncharacterized protein</fullName>
    </submittedName>
</protein>
<dbReference type="Proteomes" id="UP000325313">
    <property type="component" value="Unassembled WGS sequence"/>
</dbReference>